<feature type="domain" description="Rho-GAP" evidence="6">
    <location>
        <begin position="1"/>
        <end position="46"/>
    </location>
</feature>
<dbReference type="Gene3D" id="1.10.555.10">
    <property type="entry name" value="Rho GTPase activation protein"/>
    <property type="match status" value="1"/>
</dbReference>
<evidence type="ECO:0000256" key="3">
    <source>
        <dbReference type="PROSITE-ProRule" id="PRU00192"/>
    </source>
</evidence>
<dbReference type="Gene3D" id="2.30.30.40">
    <property type="entry name" value="SH3 Domains"/>
    <property type="match status" value="1"/>
</dbReference>
<feature type="compositionally biased region" description="Basic and acidic residues" evidence="4">
    <location>
        <begin position="145"/>
        <end position="154"/>
    </location>
</feature>
<dbReference type="PANTHER" id="PTHR14166">
    <property type="entry name" value="SLIT-ROBO RHO GTPASE ACTIVATING PROTEIN"/>
    <property type="match status" value="1"/>
</dbReference>
<dbReference type="SUPFAM" id="SSF50044">
    <property type="entry name" value="SH3-domain"/>
    <property type="match status" value="1"/>
</dbReference>
<proteinExistence type="predicted"/>
<keyword evidence="1 3" id="KW-0728">SH3 domain</keyword>
<dbReference type="SUPFAM" id="SSF48350">
    <property type="entry name" value="GTPase activation domain, GAP"/>
    <property type="match status" value="1"/>
</dbReference>
<dbReference type="CDD" id="cd11956">
    <property type="entry name" value="SH3_srGAP4"/>
    <property type="match status" value="1"/>
</dbReference>
<reference evidence="8" key="1">
    <citation type="submission" date="2025-08" db="UniProtKB">
        <authorList>
            <consortium name="RefSeq"/>
        </authorList>
    </citation>
    <scope>IDENTIFICATION</scope>
</reference>
<dbReference type="InterPro" id="IPR036028">
    <property type="entry name" value="SH3-like_dom_sf"/>
</dbReference>
<dbReference type="PROSITE" id="PS50002">
    <property type="entry name" value="SH3"/>
    <property type="match status" value="1"/>
</dbReference>
<gene>
    <name evidence="8" type="primary">LOC106512260</name>
</gene>
<dbReference type="PRINTS" id="PR00452">
    <property type="entry name" value="SH3DOMAIN"/>
</dbReference>
<dbReference type="RefSeq" id="XP_013856377.1">
    <property type="nucleotide sequence ID" value="XM_014000923.1"/>
</dbReference>
<dbReference type="InParanoid" id="A0A2I4ALK3"/>
<dbReference type="InterPro" id="IPR035678">
    <property type="entry name" value="srGAP4_SH3"/>
</dbReference>
<dbReference type="Proteomes" id="UP000192220">
    <property type="component" value="Unplaced"/>
</dbReference>
<feature type="domain" description="SH3" evidence="5">
    <location>
        <begin position="85"/>
        <end position="144"/>
    </location>
</feature>
<evidence type="ECO:0000259" key="5">
    <source>
        <dbReference type="PROSITE" id="PS50002"/>
    </source>
</evidence>
<keyword evidence="2" id="KW-0175">Coiled coil</keyword>
<dbReference type="PROSITE" id="PS50238">
    <property type="entry name" value="RHOGAP"/>
    <property type="match status" value="1"/>
</dbReference>
<evidence type="ECO:0000256" key="4">
    <source>
        <dbReference type="SAM" id="MobiDB-lite"/>
    </source>
</evidence>
<dbReference type="SMART" id="SM00326">
    <property type="entry name" value="SH3"/>
    <property type="match status" value="1"/>
</dbReference>
<accession>A0A2I4ALK3</accession>
<dbReference type="InterPro" id="IPR051627">
    <property type="entry name" value="SLIT-ROBO_RhoGAP"/>
</dbReference>
<dbReference type="InterPro" id="IPR008936">
    <property type="entry name" value="Rho_GTPase_activation_prot"/>
</dbReference>
<dbReference type="GeneID" id="106512260"/>
<dbReference type="PRINTS" id="PR01887">
    <property type="entry name" value="SPECTRNALPHA"/>
</dbReference>
<dbReference type="InterPro" id="IPR000198">
    <property type="entry name" value="RhoGAP_dom"/>
</dbReference>
<evidence type="ECO:0000256" key="1">
    <source>
        <dbReference type="ARBA" id="ARBA00022443"/>
    </source>
</evidence>
<organism evidence="7 8">
    <name type="scientific">Austrofundulus limnaeus</name>
    <name type="common">Annual killifish</name>
    <dbReference type="NCBI Taxonomy" id="52670"/>
    <lineage>
        <taxon>Eukaryota</taxon>
        <taxon>Metazoa</taxon>
        <taxon>Chordata</taxon>
        <taxon>Craniata</taxon>
        <taxon>Vertebrata</taxon>
        <taxon>Euteleostomi</taxon>
        <taxon>Actinopterygii</taxon>
        <taxon>Neopterygii</taxon>
        <taxon>Teleostei</taxon>
        <taxon>Neoteleostei</taxon>
        <taxon>Acanthomorphata</taxon>
        <taxon>Ovalentaria</taxon>
        <taxon>Atherinomorphae</taxon>
        <taxon>Cyprinodontiformes</taxon>
        <taxon>Rivulidae</taxon>
        <taxon>Austrofundulus</taxon>
    </lineage>
</organism>
<dbReference type="Pfam" id="PF00018">
    <property type="entry name" value="SH3_1"/>
    <property type="match status" value="1"/>
</dbReference>
<dbReference type="OrthoDB" id="8944465at2759"/>
<dbReference type="KEGG" id="alim:106512260"/>
<feature type="non-terminal residue" evidence="8">
    <location>
        <position position="240"/>
    </location>
</feature>
<dbReference type="InterPro" id="IPR001452">
    <property type="entry name" value="SH3_domain"/>
</dbReference>
<dbReference type="AlphaFoldDB" id="A0A2I4ALK3"/>
<name>A0A2I4ALK3_AUSLI</name>
<protein>
    <submittedName>
        <fullName evidence="8">Rho GTPase-activating protein 4</fullName>
    </submittedName>
</protein>
<evidence type="ECO:0000259" key="6">
    <source>
        <dbReference type="PROSITE" id="PS50238"/>
    </source>
</evidence>
<evidence type="ECO:0000256" key="2">
    <source>
        <dbReference type="ARBA" id="ARBA00023054"/>
    </source>
</evidence>
<evidence type="ECO:0000313" key="7">
    <source>
        <dbReference type="Proteomes" id="UP000192220"/>
    </source>
</evidence>
<keyword evidence="7" id="KW-1185">Reference proteome</keyword>
<evidence type="ECO:0000313" key="8">
    <source>
        <dbReference type="RefSeq" id="XP_013856377.1"/>
    </source>
</evidence>
<sequence>MMQPYNLAVCFGPSLLRGVDSDDAVARQPQVNDLVKTMILQHDAIFPSSSELPGPVYEKHMTLEQEYCEPITEEGDGESEPLPSEDEWEAVAMFDYTARSPAELSFKQGDPVVLHSKASCDWWRGEVGGVKGLIPHKYISVLEGSERGKKDEGRSGGGSTGNLTVEDPNAKNPTRSHERRHTLDTVRQGSCRLTDKSPFGQPEKAPIDKEIISRQMNSVFKELLSRQPPLQPSALSAPVT</sequence>
<feature type="region of interest" description="Disordered" evidence="4">
    <location>
        <begin position="145"/>
        <end position="208"/>
    </location>
</feature>
<dbReference type="GO" id="GO:0007165">
    <property type="term" value="P:signal transduction"/>
    <property type="evidence" value="ECO:0007669"/>
    <property type="project" value="InterPro"/>
</dbReference>
<dbReference type="STRING" id="52670.A0A2I4ALK3"/>
<dbReference type="FunFam" id="2.30.30.40:FF:000136">
    <property type="entry name" value="Rho GTPase activating protein 4"/>
    <property type="match status" value="1"/>
</dbReference>